<sequence>MSYFYQKMQQKSKNARRHFLMARAKGLGFDSHLTVVRFGLATASRFGLLAKYRSGVRFPSPSTI</sequence>
<dbReference type="AlphaFoldDB" id="A0A1F8EVV5"/>
<accession>A0A1F8EVV5</accession>
<gene>
    <name evidence="1" type="ORF">A2831_02850</name>
</gene>
<name>A0A1F8EVV5_9BACT</name>
<comment type="caution">
    <text evidence="1">The sequence shown here is derived from an EMBL/GenBank/DDBJ whole genome shotgun (WGS) entry which is preliminary data.</text>
</comment>
<evidence type="ECO:0000313" key="1">
    <source>
        <dbReference type="EMBL" id="OGN04470.1"/>
    </source>
</evidence>
<proteinExistence type="predicted"/>
<organism evidence="1 2">
    <name type="scientific">Candidatus Yanofskybacteria bacterium RIFCSPHIGHO2_01_FULL_44_17</name>
    <dbReference type="NCBI Taxonomy" id="1802668"/>
    <lineage>
        <taxon>Bacteria</taxon>
        <taxon>Candidatus Yanofskyibacteriota</taxon>
    </lineage>
</organism>
<protein>
    <submittedName>
        <fullName evidence="1">Uncharacterized protein</fullName>
    </submittedName>
</protein>
<dbReference type="Proteomes" id="UP000177507">
    <property type="component" value="Unassembled WGS sequence"/>
</dbReference>
<dbReference type="STRING" id="1802668.A2831_02850"/>
<dbReference type="EMBL" id="MGJI01000020">
    <property type="protein sequence ID" value="OGN04470.1"/>
    <property type="molecule type" value="Genomic_DNA"/>
</dbReference>
<reference evidence="1 2" key="1">
    <citation type="journal article" date="2016" name="Nat. Commun.">
        <title>Thousands of microbial genomes shed light on interconnected biogeochemical processes in an aquifer system.</title>
        <authorList>
            <person name="Anantharaman K."/>
            <person name="Brown C.T."/>
            <person name="Hug L.A."/>
            <person name="Sharon I."/>
            <person name="Castelle C.J."/>
            <person name="Probst A.J."/>
            <person name="Thomas B.C."/>
            <person name="Singh A."/>
            <person name="Wilkins M.J."/>
            <person name="Karaoz U."/>
            <person name="Brodie E.L."/>
            <person name="Williams K.H."/>
            <person name="Hubbard S.S."/>
            <person name="Banfield J.F."/>
        </authorList>
    </citation>
    <scope>NUCLEOTIDE SEQUENCE [LARGE SCALE GENOMIC DNA]</scope>
</reference>
<evidence type="ECO:0000313" key="2">
    <source>
        <dbReference type="Proteomes" id="UP000177507"/>
    </source>
</evidence>